<dbReference type="InterPro" id="IPR011066">
    <property type="entry name" value="MscS_channel_C_sf"/>
</dbReference>
<evidence type="ECO:0000256" key="8">
    <source>
        <dbReference type="SAM" id="Phobius"/>
    </source>
</evidence>
<dbReference type="InterPro" id="IPR011014">
    <property type="entry name" value="MscS_channel_TM-2"/>
</dbReference>
<dbReference type="SUPFAM" id="SSF82689">
    <property type="entry name" value="Mechanosensitive channel protein MscS (YggB), C-terminal domain"/>
    <property type="match status" value="1"/>
</dbReference>
<dbReference type="GO" id="GO:0008381">
    <property type="term" value="F:mechanosensitive monoatomic ion channel activity"/>
    <property type="evidence" value="ECO:0007669"/>
    <property type="project" value="InterPro"/>
</dbReference>
<protein>
    <submittedName>
        <fullName evidence="11">Small conductance mechanosensitive channel</fullName>
    </submittedName>
</protein>
<dbReference type="SUPFAM" id="SSF82861">
    <property type="entry name" value="Mechanosensitive channel protein MscS (YggB), transmembrane region"/>
    <property type="match status" value="1"/>
</dbReference>
<evidence type="ECO:0000256" key="3">
    <source>
        <dbReference type="ARBA" id="ARBA00022475"/>
    </source>
</evidence>
<keyword evidence="12" id="KW-1185">Reference proteome</keyword>
<organism evidence="11 12">
    <name type="scientific">Alkalibacterium subtropicum</name>
    <dbReference type="NCBI Taxonomy" id="753702"/>
    <lineage>
        <taxon>Bacteria</taxon>
        <taxon>Bacillati</taxon>
        <taxon>Bacillota</taxon>
        <taxon>Bacilli</taxon>
        <taxon>Lactobacillales</taxon>
        <taxon>Carnobacteriaceae</taxon>
        <taxon>Alkalibacterium</taxon>
    </lineage>
</organism>
<dbReference type="Gene3D" id="2.30.30.60">
    <property type="match status" value="1"/>
</dbReference>
<comment type="subcellular location">
    <subcellularLocation>
        <location evidence="1">Cell membrane</location>
        <topology evidence="1">Multi-pass membrane protein</topology>
    </subcellularLocation>
</comment>
<dbReference type="Pfam" id="PF00924">
    <property type="entry name" value="MS_channel_2nd"/>
    <property type="match status" value="1"/>
</dbReference>
<evidence type="ECO:0000313" key="11">
    <source>
        <dbReference type="EMBL" id="SFC14536.1"/>
    </source>
</evidence>
<dbReference type="EMBL" id="FOLT01000003">
    <property type="protein sequence ID" value="SFC14536.1"/>
    <property type="molecule type" value="Genomic_DNA"/>
</dbReference>
<feature type="transmembrane region" description="Helical" evidence="8">
    <location>
        <begin position="30"/>
        <end position="51"/>
    </location>
</feature>
<feature type="domain" description="Mechanosensitive ion channel transmembrane helices 2/3" evidence="10">
    <location>
        <begin position="86"/>
        <end position="127"/>
    </location>
</feature>
<dbReference type="PANTHER" id="PTHR30460">
    <property type="entry name" value="MODERATE CONDUCTANCE MECHANOSENSITIVE CHANNEL YBIO"/>
    <property type="match status" value="1"/>
</dbReference>
<dbReference type="OrthoDB" id="9809206at2"/>
<accession>A0A1I1GSQ8</accession>
<dbReference type="AlphaFoldDB" id="A0A1I1GSQ8"/>
<reference evidence="12" key="1">
    <citation type="submission" date="2016-10" db="EMBL/GenBank/DDBJ databases">
        <authorList>
            <person name="Varghese N."/>
            <person name="Submissions S."/>
        </authorList>
    </citation>
    <scope>NUCLEOTIDE SEQUENCE [LARGE SCALE GENOMIC DNA]</scope>
    <source>
        <strain evidence="12">DSM 23664</strain>
    </source>
</reference>
<dbReference type="InterPro" id="IPR010920">
    <property type="entry name" value="LSM_dom_sf"/>
</dbReference>
<dbReference type="InterPro" id="IPR049142">
    <property type="entry name" value="MS_channel_1st"/>
</dbReference>
<evidence type="ECO:0000256" key="2">
    <source>
        <dbReference type="ARBA" id="ARBA00008017"/>
    </source>
</evidence>
<sequence length="293" mass="32922">MDQPNDVLQDVDEQLNLFAAFWESIEWQEIAFSIFIIAIQILLAVIVFLILKRIGRYVIEKVFTRYIKEKHTVPNRLNTLHKLSKNIFNAVLYFFLVYVILELIGIPVGTLLASAGVIGLALSLGAQGFVADIVNGFMILLEKQIDVGDVVEISGLTGTVEDVNLKTTQVKDFDGTLHFIPNREITIISNRSRADMRVLIQIRLYPSTSLQDVRKVMEQVNKESIPEYDEITIAPTEISFVPVGPGQLAVQIIMYTKSGTQYGMRNIFYEKYVDALTKAGIDLPNVTLELPNG</sequence>
<keyword evidence="6 8" id="KW-0472">Membrane</keyword>
<dbReference type="InterPro" id="IPR023408">
    <property type="entry name" value="MscS_beta-dom_sf"/>
</dbReference>
<dbReference type="InterPro" id="IPR006685">
    <property type="entry name" value="MscS_channel_2nd"/>
</dbReference>
<evidence type="ECO:0000256" key="5">
    <source>
        <dbReference type="ARBA" id="ARBA00022989"/>
    </source>
</evidence>
<feature type="transmembrane region" description="Helical" evidence="8">
    <location>
        <begin position="112"/>
        <end position="134"/>
    </location>
</feature>
<evidence type="ECO:0000259" key="10">
    <source>
        <dbReference type="Pfam" id="PF21088"/>
    </source>
</evidence>
<dbReference type="FunFam" id="2.30.30.60:FF:000001">
    <property type="entry name" value="MscS Mechanosensitive ion channel"/>
    <property type="match status" value="1"/>
</dbReference>
<feature type="domain" description="Mechanosensitive ion channel MscS" evidence="9">
    <location>
        <begin position="130"/>
        <end position="192"/>
    </location>
</feature>
<evidence type="ECO:0000256" key="4">
    <source>
        <dbReference type="ARBA" id="ARBA00022692"/>
    </source>
</evidence>
<comment type="function">
    <text evidence="7">May play a role in resistance to osmotic downshock.</text>
</comment>
<dbReference type="GO" id="GO:0005886">
    <property type="term" value="C:plasma membrane"/>
    <property type="evidence" value="ECO:0007669"/>
    <property type="project" value="UniProtKB-SubCell"/>
</dbReference>
<dbReference type="Gene3D" id="3.30.70.100">
    <property type="match status" value="1"/>
</dbReference>
<dbReference type="SUPFAM" id="SSF50182">
    <property type="entry name" value="Sm-like ribonucleoproteins"/>
    <property type="match status" value="1"/>
</dbReference>
<dbReference type="Gene3D" id="1.10.287.1260">
    <property type="match status" value="1"/>
</dbReference>
<feature type="transmembrane region" description="Helical" evidence="8">
    <location>
        <begin position="86"/>
        <end position="106"/>
    </location>
</feature>
<evidence type="ECO:0000256" key="1">
    <source>
        <dbReference type="ARBA" id="ARBA00004651"/>
    </source>
</evidence>
<keyword evidence="3" id="KW-1003">Cell membrane</keyword>
<dbReference type="InterPro" id="IPR045276">
    <property type="entry name" value="YbiO_bact"/>
</dbReference>
<dbReference type="PANTHER" id="PTHR30460:SF0">
    <property type="entry name" value="MODERATE CONDUCTANCE MECHANOSENSITIVE CHANNEL YBIO"/>
    <property type="match status" value="1"/>
</dbReference>
<keyword evidence="4 8" id="KW-0812">Transmembrane</keyword>
<dbReference type="STRING" id="753702.SAMN04488102_103211"/>
<proteinExistence type="inferred from homology"/>
<evidence type="ECO:0000313" key="12">
    <source>
        <dbReference type="Proteomes" id="UP000199612"/>
    </source>
</evidence>
<keyword evidence="5 8" id="KW-1133">Transmembrane helix</keyword>
<evidence type="ECO:0000256" key="7">
    <source>
        <dbReference type="ARBA" id="ARBA00059688"/>
    </source>
</evidence>
<dbReference type="RefSeq" id="WP_091529065.1">
    <property type="nucleotide sequence ID" value="NZ_FOLT01000003.1"/>
</dbReference>
<evidence type="ECO:0000259" key="9">
    <source>
        <dbReference type="Pfam" id="PF00924"/>
    </source>
</evidence>
<comment type="similarity">
    <text evidence="2">Belongs to the MscS (TC 1.A.23) family.</text>
</comment>
<name>A0A1I1GSQ8_9LACT</name>
<dbReference type="Pfam" id="PF21088">
    <property type="entry name" value="MS_channel_1st"/>
    <property type="match status" value="1"/>
</dbReference>
<evidence type="ECO:0000256" key="6">
    <source>
        <dbReference type="ARBA" id="ARBA00023136"/>
    </source>
</evidence>
<gene>
    <name evidence="11" type="ORF">SAMN04488102_103211</name>
</gene>
<dbReference type="Proteomes" id="UP000199612">
    <property type="component" value="Unassembled WGS sequence"/>
</dbReference>